<protein>
    <recommendedName>
        <fullName evidence="2">Outer membrane protein beta-barrel domain-containing protein</fullName>
    </recommendedName>
</protein>
<accession>A0A0F8VTA1</accession>
<feature type="non-terminal residue" evidence="1">
    <location>
        <position position="1"/>
    </location>
</feature>
<evidence type="ECO:0008006" key="2">
    <source>
        <dbReference type="Google" id="ProtNLM"/>
    </source>
</evidence>
<reference evidence="1" key="1">
    <citation type="journal article" date="2015" name="Nature">
        <title>Complex archaea that bridge the gap between prokaryotes and eukaryotes.</title>
        <authorList>
            <person name="Spang A."/>
            <person name="Saw J.H."/>
            <person name="Jorgensen S.L."/>
            <person name="Zaremba-Niedzwiedzka K."/>
            <person name="Martijn J."/>
            <person name="Lind A.E."/>
            <person name="van Eijk R."/>
            <person name="Schleper C."/>
            <person name="Guy L."/>
            <person name="Ettema T.J."/>
        </authorList>
    </citation>
    <scope>NUCLEOTIDE SEQUENCE</scope>
</reference>
<proteinExistence type="predicted"/>
<gene>
    <name evidence="1" type="ORF">LCGC14_3154180</name>
</gene>
<name>A0A0F8VTA1_9ZZZZ</name>
<comment type="caution">
    <text evidence="1">The sequence shown here is derived from an EMBL/GenBank/DDBJ whole genome shotgun (WGS) entry which is preliminary data.</text>
</comment>
<dbReference type="AlphaFoldDB" id="A0A0F8VTA1"/>
<sequence>TAVRQISEIKNNVINGGMEFKKVYALGTLKYKIPFKSSLDYYSGQIKFGAGIGFYQSTTLTIVHNNRTTDLHSEYVVDYEPALGYHTTVEFETFMPNDWALSIGARISFVDFKADSTQSSGIFVGNNSIIDKTSFDEMDGSGIDLLISLGKYFW</sequence>
<dbReference type="EMBL" id="LAZR01069530">
    <property type="protein sequence ID" value="KKK47537.1"/>
    <property type="molecule type" value="Genomic_DNA"/>
</dbReference>
<organism evidence="1">
    <name type="scientific">marine sediment metagenome</name>
    <dbReference type="NCBI Taxonomy" id="412755"/>
    <lineage>
        <taxon>unclassified sequences</taxon>
        <taxon>metagenomes</taxon>
        <taxon>ecological metagenomes</taxon>
    </lineage>
</organism>
<evidence type="ECO:0000313" key="1">
    <source>
        <dbReference type="EMBL" id="KKK47537.1"/>
    </source>
</evidence>